<dbReference type="EMBL" id="CP020910">
    <property type="protein sequence ID" value="ARQ13288.1"/>
    <property type="molecule type" value="Genomic_DNA"/>
</dbReference>
<reference evidence="2 3" key="1">
    <citation type="submission" date="2017-04" db="EMBL/GenBank/DDBJ databases">
        <title>Complete genome sequences of Rhizobium genomic linages associated to common bean (phaseolus vulgaris).</title>
        <authorList>
            <person name="Santamaria R.I."/>
            <person name="Bustos P."/>
            <person name="Perez-Carrascal O."/>
            <person name="Martinez-Flores I."/>
            <person name="Juarez S."/>
            <person name="Lozano L."/>
            <person name="Miranda F."/>
            <person name="Vinuesa P."/>
            <person name="Martinez-Romero E."/>
            <person name="Cevallos M.A."/>
            <person name="Romero D."/>
            <person name="Davila G."/>
            <person name="Gonzalez V."/>
        </authorList>
    </citation>
    <scope>NUCLEOTIDE SEQUENCE [LARGE SCALE GENOMIC DNA]</scope>
    <source>
        <strain evidence="2 3">NXC12</strain>
        <plasmid evidence="3">pretnxc12d</plasmid>
        <plasmid evidence="2">pRetNXC12d</plasmid>
    </source>
</reference>
<dbReference type="Proteomes" id="UP000194159">
    <property type="component" value="Chromosome"/>
</dbReference>
<gene>
    <name evidence="1" type="ORF">NXC12_CH03034</name>
    <name evidence="2" type="ORF">NXC12_PD00189</name>
</gene>
<sequence>MPCIGTLDLTGIARSVFSLHIRTTGSHVPCKSLAQVHADFEPDVAGAGLQVSAQTDPKVTTNPGFDIVDTISAVHHRFAFARLPEPHLTESRPAFSASLTTIALYDSSTRWFAANS</sequence>
<evidence type="ECO:0000313" key="2">
    <source>
        <dbReference type="EMBL" id="ARQ13288.1"/>
    </source>
</evidence>
<accession>A0AAN1EN13</accession>
<evidence type="ECO:0000313" key="1">
    <source>
        <dbReference type="EMBL" id="ARQ11027.1"/>
    </source>
</evidence>
<evidence type="ECO:0000313" key="3">
    <source>
        <dbReference type="Proteomes" id="UP000194159"/>
    </source>
</evidence>
<dbReference type="EMBL" id="CP020906">
    <property type="protein sequence ID" value="ARQ11027.1"/>
    <property type="molecule type" value="Genomic_DNA"/>
</dbReference>
<name>A0AAN1EN13_RHIET</name>
<geneLocation type="plasmid" evidence="2">
    <name>pRetNXC12d</name>
</geneLocation>
<dbReference type="AlphaFoldDB" id="A0AAN1EN13"/>
<protein>
    <submittedName>
        <fullName evidence="2">Uncharacterized protein</fullName>
    </submittedName>
</protein>
<proteinExistence type="predicted"/>
<dbReference type="Proteomes" id="UP000194159">
    <property type="component" value="Plasmid pRetNXC12d"/>
</dbReference>
<organism evidence="2 3">
    <name type="scientific">Rhizobium etli</name>
    <dbReference type="NCBI Taxonomy" id="29449"/>
    <lineage>
        <taxon>Bacteria</taxon>
        <taxon>Pseudomonadati</taxon>
        <taxon>Pseudomonadota</taxon>
        <taxon>Alphaproteobacteria</taxon>
        <taxon>Hyphomicrobiales</taxon>
        <taxon>Rhizobiaceae</taxon>
        <taxon>Rhizobium/Agrobacterium group</taxon>
        <taxon>Rhizobium</taxon>
    </lineage>
</organism>
<geneLocation type="plasmid" evidence="3">
    <name>pretnxc12d</name>
</geneLocation>
<keyword evidence="2" id="KW-0614">Plasmid</keyword>